<evidence type="ECO:0000256" key="3">
    <source>
        <dbReference type="SAM" id="Phobius"/>
    </source>
</evidence>
<keyword evidence="3" id="KW-0812">Transmembrane</keyword>
<dbReference type="PANTHER" id="PTHR24093:SF434">
    <property type="entry name" value="CALCIUM-TRANSPORTING ATPASE 13, PLASMA MEMBRANE-TYPE-RELATED"/>
    <property type="match status" value="1"/>
</dbReference>
<keyword evidence="3" id="KW-1133">Transmembrane helix</keyword>
<dbReference type="SUPFAM" id="SSF81665">
    <property type="entry name" value="Calcium ATPase, transmembrane domain M"/>
    <property type="match status" value="1"/>
</dbReference>
<accession>A0AAV5CIY2</accession>
<gene>
    <name evidence="5" type="primary">ga15027</name>
    <name evidence="5" type="ORF">PR202_ga15027</name>
</gene>
<organism evidence="5 6">
    <name type="scientific">Eleusine coracana subsp. coracana</name>
    <dbReference type="NCBI Taxonomy" id="191504"/>
    <lineage>
        <taxon>Eukaryota</taxon>
        <taxon>Viridiplantae</taxon>
        <taxon>Streptophyta</taxon>
        <taxon>Embryophyta</taxon>
        <taxon>Tracheophyta</taxon>
        <taxon>Spermatophyta</taxon>
        <taxon>Magnoliopsida</taxon>
        <taxon>Liliopsida</taxon>
        <taxon>Poales</taxon>
        <taxon>Poaceae</taxon>
        <taxon>PACMAD clade</taxon>
        <taxon>Chloridoideae</taxon>
        <taxon>Cynodonteae</taxon>
        <taxon>Eleusininae</taxon>
        <taxon>Eleusine</taxon>
    </lineage>
</organism>
<dbReference type="GO" id="GO:0005388">
    <property type="term" value="F:P-type calcium transporter activity"/>
    <property type="evidence" value="ECO:0007669"/>
    <property type="project" value="TreeGrafter"/>
</dbReference>
<reference evidence="5" key="1">
    <citation type="journal article" date="2018" name="DNA Res.">
        <title>Multiple hybrid de novo genome assembly of finger millet, an orphan allotetraploid crop.</title>
        <authorList>
            <person name="Hatakeyama M."/>
            <person name="Aluri S."/>
            <person name="Balachadran M.T."/>
            <person name="Sivarajan S.R."/>
            <person name="Patrignani A."/>
            <person name="Gruter S."/>
            <person name="Poveda L."/>
            <person name="Shimizu-Inatsugi R."/>
            <person name="Baeten J."/>
            <person name="Francoijs K.J."/>
            <person name="Nataraja K.N."/>
            <person name="Reddy Y.A.N."/>
            <person name="Phadnis S."/>
            <person name="Ravikumar R.L."/>
            <person name="Schlapbach R."/>
            <person name="Sreeman S.M."/>
            <person name="Shimizu K.K."/>
        </authorList>
    </citation>
    <scope>NUCLEOTIDE SEQUENCE</scope>
</reference>
<evidence type="ECO:0000313" key="6">
    <source>
        <dbReference type="Proteomes" id="UP001054889"/>
    </source>
</evidence>
<name>A0AAV5CIY2_ELECO</name>
<keyword evidence="1" id="KW-0479">Metal-binding</keyword>
<evidence type="ECO:0000256" key="1">
    <source>
        <dbReference type="ARBA" id="ARBA00022723"/>
    </source>
</evidence>
<reference evidence="5" key="2">
    <citation type="submission" date="2021-12" db="EMBL/GenBank/DDBJ databases">
        <title>Resequencing data analysis of finger millet.</title>
        <authorList>
            <person name="Hatakeyama M."/>
            <person name="Aluri S."/>
            <person name="Balachadran M.T."/>
            <person name="Sivarajan S.R."/>
            <person name="Poveda L."/>
            <person name="Shimizu-Inatsugi R."/>
            <person name="Schlapbach R."/>
            <person name="Sreeman S.M."/>
            <person name="Shimizu K.K."/>
        </authorList>
    </citation>
    <scope>NUCLEOTIDE SEQUENCE</scope>
</reference>
<sequence length="90" mass="9965">MFLGIIAVTIAMQVLMVELLTRFAGTQRLTLAQWGVCVAIAAVSWPIGWAVKFIPVPKRTLHQILTTWRNSCFSSSASYKGLELDSHTTN</sequence>
<keyword evidence="6" id="KW-1185">Reference proteome</keyword>
<dbReference type="InterPro" id="IPR023298">
    <property type="entry name" value="ATPase_P-typ_TM_dom_sf"/>
</dbReference>
<dbReference type="EMBL" id="BQKI01000007">
    <property type="protein sequence ID" value="GJM98052.1"/>
    <property type="molecule type" value="Genomic_DNA"/>
</dbReference>
<dbReference type="GO" id="GO:0046872">
    <property type="term" value="F:metal ion binding"/>
    <property type="evidence" value="ECO:0007669"/>
    <property type="project" value="UniProtKB-KW"/>
</dbReference>
<dbReference type="InterPro" id="IPR006068">
    <property type="entry name" value="ATPase_P-typ_cation-transptr_C"/>
</dbReference>
<evidence type="ECO:0000313" key="5">
    <source>
        <dbReference type="EMBL" id="GJM98052.1"/>
    </source>
</evidence>
<evidence type="ECO:0000259" key="4">
    <source>
        <dbReference type="Pfam" id="PF00689"/>
    </source>
</evidence>
<proteinExistence type="predicted"/>
<protein>
    <recommendedName>
        <fullName evidence="4">Cation-transporting P-type ATPase C-terminal domain-containing protein</fullName>
    </recommendedName>
</protein>
<keyword evidence="2" id="KW-0460">Magnesium</keyword>
<feature type="domain" description="Cation-transporting P-type ATPase C-terminal" evidence="4">
    <location>
        <begin position="1"/>
        <end position="54"/>
    </location>
</feature>
<dbReference type="AlphaFoldDB" id="A0AAV5CIY2"/>
<comment type="caution">
    <text evidence="5">The sequence shown here is derived from an EMBL/GenBank/DDBJ whole genome shotgun (WGS) entry which is preliminary data.</text>
</comment>
<dbReference type="PANTHER" id="PTHR24093">
    <property type="entry name" value="CATION TRANSPORTING ATPASE"/>
    <property type="match status" value="1"/>
</dbReference>
<feature type="transmembrane region" description="Helical" evidence="3">
    <location>
        <begin position="32"/>
        <end position="51"/>
    </location>
</feature>
<keyword evidence="3" id="KW-0472">Membrane</keyword>
<dbReference type="Gene3D" id="1.20.1110.10">
    <property type="entry name" value="Calcium-transporting ATPase, transmembrane domain"/>
    <property type="match status" value="1"/>
</dbReference>
<dbReference type="GO" id="GO:0005886">
    <property type="term" value="C:plasma membrane"/>
    <property type="evidence" value="ECO:0007669"/>
    <property type="project" value="TreeGrafter"/>
</dbReference>
<evidence type="ECO:0000256" key="2">
    <source>
        <dbReference type="ARBA" id="ARBA00022842"/>
    </source>
</evidence>
<dbReference type="Pfam" id="PF00689">
    <property type="entry name" value="Cation_ATPase_C"/>
    <property type="match status" value="1"/>
</dbReference>
<dbReference type="Proteomes" id="UP001054889">
    <property type="component" value="Unassembled WGS sequence"/>
</dbReference>